<dbReference type="CDD" id="cd16341">
    <property type="entry name" value="FdhE"/>
    <property type="match status" value="1"/>
</dbReference>
<evidence type="ECO:0000259" key="2">
    <source>
        <dbReference type="Pfam" id="PF04216"/>
    </source>
</evidence>
<dbReference type="Pfam" id="PF24860">
    <property type="entry name" value="FdhE_C"/>
    <property type="match status" value="1"/>
</dbReference>
<proteinExistence type="predicted"/>
<dbReference type="PANTHER" id="PTHR37689">
    <property type="entry name" value="PROTEIN FDHE"/>
    <property type="match status" value="1"/>
</dbReference>
<keyword evidence="6" id="KW-1185">Reference proteome</keyword>
<dbReference type="InterPro" id="IPR024064">
    <property type="entry name" value="FdhE-like_sf"/>
</dbReference>
<dbReference type="InterPro" id="IPR056797">
    <property type="entry name" value="FdhE_central"/>
</dbReference>
<name>A0A433LB14_9GAMM</name>
<dbReference type="InterPro" id="IPR056796">
    <property type="entry name" value="FdhE_C"/>
</dbReference>
<reference evidence="5 6" key="1">
    <citation type="submission" date="2018-12" db="EMBL/GenBank/DDBJ databases">
        <title>three novel Halomonas strain isolated from plants.</title>
        <authorList>
            <person name="Sun C."/>
        </authorList>
    </citation>
    <scope>NUCLEOTIDE SEQUENCE [LARGE SCALE GENOMIC DNA]</scope>
    <source>
        <strain evidence="5 6">RC</strain>
    </source>
</reference>
<feature type="domain" description="FdhE N-terminal" evidence="2">
    <location>
        <begin position="4"/>
        <end position="166"/>
    </location>
</feature>
<accession>A0A433LB14</accession>
<dbReference type="Pfam" id="PF24859">
    <property type="entry name" value="FdhE_central"/>
    <property type="match status" value="1"/>
</dbReference>
<dbReference type="InterPro" id="IPR056774">
    <property type="entry name" value="FdhE_N"/>
</dbReference>
<evidence type="ECO:0000259" key="3">
    <source>
        <dbReference type="Pfam" id="PF24859"/>
    </source>
</evidence>
<keyword evidence="1" id="KW-0963">Cytoplasm</keyword>
<protein>
    <submittedName>
        <fullName evidence="5">Formate dehydrogenase accessory protein FdhE</fullName>
    </submittedName>
</protein>
<evidence type="ECO:0000256" key="1">
    <source>
        <dbReference type="ARBA" id="ARBA00022490"/>
    </source>
</evidence>
<evidence type="ECO:0000313" key="5">
    <source>
        <dbReference type="EMBL" id="RUR45141.1"/>
    </source>
</evidence>
<dbReference type="AlphaFoldDB" id="A0A433LB14"/>
<dbReference type="SUPFAM" id="SSF144020">
    <property type="entry name" value="FdhE-like"/>
    <property type="match status" value="1"/>
</dbReference>
<dbReference type="EMBL" id="RZHD01000006">
    <property type="protein sequence ID" value="RUR45141.1"/>
    <property type="molecule type" value="Genomic_DNA"/>
</dbReference>
<dbReference type="InterPro" id="IPR006452">
    <property type="entry name" value="Formate_DH_accessory"/>
</dbReference>
<dbReference type="Gene3D" id="3.90.1670.10">
    <property type="entry name" value="FdhE-like domain"/>
    <property type="match status" value="1"/>
</dbReference>
<dbReference type="NCBIfam" id="TIGR01562">
    <property type="entry name" value="FdhE"/>
    <property type="match status" value="1"/>
</dbReference>
<dbReference type="GO" id="GO:0051604">
    <property type="term" value="P:protein maturation"/>
    <property type="evidence" value="ECO:0007669"/>
    <property type="project" value="TreeGrafter"/>
</dbReference>
<dbReference type="GO" id="GO:0008199">
    <property type="term" value="F:ferric iron binding"/>
    <property type="evidence" value="ECO:0007669"/>
    <property type="project" value="TreeGrafter"/>
</dbReference>
<dbReference type="PANTHER" id="PTHR37689:SF1">
    <property type="entry name" value="PROTEIN FDHE"/>
    <property type="match status" value="1"/>
</dbReference>
<dbReference type="Proteomes" id="UP000286912">
    <property type="component" value="Unassembled WGS sequence"/>
</dbReference>
<feature type="domain" description="FdhE C-terminal" evidence="4">
    <location>
        <begin position="212"/>
        <end position="292"/>
    </location>
</feature>
<evidence type="ECO:0000313" key="6">
    <source>
        <dbReference type="Proteomes" id="UP000286912"/>
    </source>
</evidence>
<organism evidence="5 6">
    <name type="scientific">Vreelandella populi</name>
    <dbReference type="NCBI Taxonomy" id="2498858"/>
    <lineage>
        <taxon>Bacteria</taxon>
        <taxon>Pseudomonadati</taxon>
        <taxon>Pseudomonadota</taxon>
        <taxon>Gammaproteobacteria</taxon>
        <taxon>Oceanospirillales</taxon>
        <taxon>Halomonadaceae</taxon>
        <taxon>Vreelandella</taxon>
    </lineage>
</organism>
<dbReference type="GO" id="GO:0005829">
    <property type="term" value="C:cytosol"/>
    <property type="evidence" value="ECO:0007669"/>
    <property type="project" value="TreeGrafter"/>
</dbReference>
<sequence>MDPPSVVLPEQEHFAQRAQRLRDLSERIEPLHDFLAFMAQLSQAQQRALECNTPAWRPEPDAFVLALEHGMPPLGTQALCRDIDFHSELTALLDGLDLHVGEAQRPLLDTLRKLPKEEIDCLAQEVLEARPGPEASRGLMPLVAAALQVAWLRLARTLPQPPKRPTAEARSICPCCGSLPVASVIQIDSKRSGVRYLQCGLCATQWYLERSKCSVCDQSGKLDYLSLEDESGERLLPTQAETCGDCDSYLKIMPREFDAHAEPLADDLASLALDLLLAEEKQYRRSGFNPLLIVGE</sequence>
<evidence type="ECO:0000259" key="4">
    <source>
        <dbReference type="Pfam" id="PF24860"/>
    </source>
</evidence>
<feature type="domain" description="FdhE central" evidence="3">
    <location>
        <begin position="172"/>
        <end position="210"/>
    </location>
</feature>
<dbReference type="OrthoDB" id="9794151at2"/>
<comment type="caution">
    <text evidence="5">The sequence shown here is derived from an EMBL/GenBank/DDBJ whole genome shotgun (WGS) entry which is preliminary data.</text>
</comment>
<gene>
    <name evidence="5" type="primary">fdhE</name>
    <name evidence="5" type="ORF">ELY37_12990</name>
</gene>
<dbReference type="Pfam" id="PF04216">
    <property type="entry name" value="FdhE_N"/>
    <property type="match status" value="1"/>
</dbReference>
<dbReference type="PIRSF" id="PIRSF018296">
    <property type="entry name" value="Format_dh_formtn"/>
    <property type="match status" value="1"/>
</dbReference>